<dbReference type="SUPFAM" id="SSF55961">
    <property type="entry name" value="Bet v1-like"/>
    <property type="match status" value="1"/>
</dbReference>
<sequence>MSNFHKTASSFIQGSQTILGNIRKFLPGNAIAFSPIASYVHLVNVITWEGFIFLNLSQSPEPFTSVLPSLIGKFRQWYLPQLRVTHRIEYNVKANWKLIFLNYCECYHCPVIHPNLAKLFF</sequence>
<dbReference type="InterPro" id="IPR015879">
    <property type="entry name" value="Ring_hydroxy_dOase_asu_C_dom"/>
</dbReference>
<evidence type="ECO:0000313" key="4">
    <source>
        <dbReference type="Proteomes" id="UP000185860"/>
    </source>
</evidence>
<feature type="domain" description="Aromatic-ring-hydroxylating dioxygenase alpha subunit C-terminal" evidence="2">
    <location>
        <begin position="81"/>
        <end position="118"/>
    </location>
</feature>
<dbReference type="Pfam" id="PF00848">
    <property type="entry name" value="Ring_hydroxyl_A"/>
    <property type="match status" value="1"/>
</dbReference>
<reference evidence="3 4" key="1">
    <citation type="submission" date="2016-11" db="EMBL/GenBank/DDBJ databases">
        <title>Draft Genome Sequences of Nine Cyanobacterial Strains from Diverse Habitats.</title>
        <authorList>
            <person name="Zhu T."/>
            <person name="Hou S."/>
            <person name="Lu X."/>
            <person name="Hess W.R."/>
        </authorList>
    </citation>
    <scope>NUCLEOTIDE SEQUENCE [LARGE SCALE GENOMIC DNA]</scope>
    <source>
        <strain evidence="3 4">IAM M-71</strain>
    </source>
</reference>
<dbReference type="EMBL" id="MRCE01000060">
    <property type="protein sequence ID" value="OKH30724.1"/>
    <property type="molecule type" value="Genomic_DNA"/>
</dbReference>
<dbReference type="Gene3D" id="3.90.380.10">
    <property type="entry name" value="Naphthalene 1,2-dioxygenase Alpha Subunit, Chain A, domain 1"/>
    <property type="match status" value="1"/>
</dbReference>
<comment type="cofactor">
    <cofactor evidence="1">
        <name>Fe cation</name>
        <dbReference type="ChEBI" id="CHEBI:24875"/>
    </cofactor>
</comment>
<dbReference type="OrthoDB" id="477744at2"/>
<evidence type="ECO:0000256" key="1">
    <source>
        <dbReference type="ARBA" id="ARBA00001962"/>
    </source>
</evidence>
<name>A0A1U7I3L8_9CYAN</name>
<organism evidence="3 4">
    <name type="scientific">[Phormidium ambiguum] IAM M-71</name>
    <dbReference type="NCBI Taxonomy" id="454136"/>
    <lineage>
        <taxon>Bacteria</taxon>
        <taxon>Bacillati</taxon>
        <taxon>Cyanobacteriota</taxon>
        <taxon>Cyanophyceae</taxon>
        <taxon>Oscillatoriophycideae</taxon>
        <taxon>Aerosakkonematales</taxon>
        <taxon>Aerosakkonemataceae</taxon>
        <taxon>Floridanema</taxon>
    </lineage>
</organism>
<dbReference type="GO" id="GO:0005506">
    <property type="term" value="F:iron ion binding"/>
    <property type="evidence" value="ECO:0007669"/>
    <property type="project" value="InterPro"/>
</dbReference>
<evidence type="ECO:0000259" key="2">
    <source>
        <dbReference type="Pfam" id="PF00848"/>
    </source>
</evidence>
<dbReference type="GO" id="GO:0051537">
    <property type="term" value="F:2 iron, 2 sulfur cluster binding"/>
    <property type="evidence" value="ECO:0007669"/>
    <property type="project" value="InterPro"/>
</dbReference>
<dbReference type="PANTHER" id="PTHR43756:SF5">
    <property type="entry name" value="CHOLINE MONOOXYGENASE, CHLOROPLASTIC"/>
    <property type="match status" value="1"/>
</dbReference>
<gene>
    <name evidence="3" type="ORF">NIES2119_30450</name>
</gene>
<accession>A0A1U7I3L8</accession>
<dbReference type="Proteomes" id="UP000185860">
    <property type="component" value="Unassembled WGS sequence"/>
</dbReference>
<comment type="caution">
    <text evidence="3">The sequence shown here is derived from an EMBL/GenBank/DDBJ whole genome shotgun (WGS) entry which is preliminary data.</text>
</comment>
<protein>
    <recommendedName>
        <fullName evidence="2">Aromatic-ring-hydroxylating dioxygenase alpha subunit C-terminal domain-containing protein</fullName>
    </recommendedName>
</protein>
<dbReference type="AlphaFoldDB" id="A0A1U7I3L8"/>
<dbReference type="STRING" id="454136.NIES2119_30450"/>
<evidence type="ECO:0000313" key="3">
    <source>
        <dbReference type="EMBL" id="OKH30724.1"/>
    </source>
</evidence>
<dbReference type="InterPro" id="IPR001663">
    <property type="entry name" value="Rng_hydr_dOase-A"/>
</dbReference>
<dbReference type="PANTHER" id="PTHR43756">
    <property type="entry name" value="CHOLINE MONOOXYGENASE, CHLOROPLASTIC"/>
    <property type="match status" value="1"/>
</dbReference>
<proteinExistence type="predicted"/>